<feature type="transmembrane region" description="Helical" evidence="13">
    <location>
        <begin position="709"/>
        <end position="728"/>
    </location>
</feature>
<feature type="transmembrane region" description="Helical" evidence="13">
    <location>
        <begin position="371"/>
        <end position="391"/>
    </location>
</feature>
<feature type="transmembrane region" description="Helical" evidence="13">
    <location>
        <begin position="734"/>
        <end position="754"/>
    </location>
</feature>
<evidence type="ECO:0000256" key="5">
    <source>
        <dbReference type="ARBA" id="ARBA00022475"/>
    </source>
</evidence>
<evidence type="ECO:0000256" key="13">
    <source>
        <dbReference type="SAM" id="Phobius"/>
    </source>
</evidence>
<feature type="transmembrane region" description="Helical" evidence="13">
    <location>
        <begin position="612"/>
        <end position="633"/>
    </location>
</feature>
<protein>
    <recommendedName>
        <fullName evidence="3">Molybdate-anion transporter</fullName>
    </recommendedName>
    <alternativeName>
        <fullName evidence="10">Major facilitator superfamily domain-containing protein 5</fullName>
    </alternativeName>
    <alternativeName>
        <fullName evidence="11">Molybdate transporter 2 homolog</fullName>
    </alternativeName>
</protein>
<evidence type="ECO:0000313" key="14">
    <source>
        <dbReference type="EMBL" id="KAL3768578.1"/>
    </source>
</evidence>
<dbReference type="PANTHER" id="PTHR23516:SF1">
    <property type="entry name" value="MOLYBDATE-ANION TRANSPORTER"/>
    <property type="match status" value="1"/>
</dbReference>
<keyword evidence="7 13" id="KW-1133">Transmembrane helix</keyword>
<dbReference type="GO" id="GO:0005886">
    <property type="term" value="C:plasma membrane"/>
    <property type="evidence" value="ECO:0007669"/>
    <property type="project" value="UniProtKB-SubCell"/>
</dbReference>
<dbReference type="Gene3D" id="1.20.1250.20">
    <property type="entry name" value="MFS general substrate transporter like domains"/>
    <property type="match status" value="1"/>
</dbReference>
<dbReference type="Pfam" id="PF07690">
    <property type="entry name" value="MFS_1"/>
    <property type="match status" value="1"/>
</dbReference>
<keyword evidence="9 13" id="KW-0472">Membrane</keyword>
<evidence type="ECO:0000256" key="7">
    <source>
        <dbReference type="ARBA" id="ARBA00022989"/>
    </source>
</evidence>
<feature type="transmembrane region" description="Helical" evidence="13">
    <location>
        <begin position="551"/>
        <end position="572"/>
    </location>
</feature>
<feature type="transmembrane region" description="Helical" evidence="13">
    <location>
        <begin position="676"/>
        <end position="697"/>
    </location>
</feature>
<dbReference type="Pfam" id="PF05631">
    <property type="entry name" value="MFS_5"/>
    <property type="match status" value="1"/>
</dbReference>
<keyword evidence="6 13" id="KW-0812">Transmembrane</keyword>
<feature type="transmembrane region" description="Helical" evidence="13">
    <location>
        <begin position="157"/>
        <end position="177"/>
    </location>
</feature>
<dbReference type="Proteomes" id="UP001530400">
    <property type="component" value="Unassembled WGS sequence"/>
</dbReference>
<feature type="transmembrane region" description="Helical" evidence="13">
    <location>
        <begin position="269"/>
        <end position="290"/>
    </location>
</feature>
<comment type="function">
    <text evidence="1">Mediates high-affinity intracellular uptake of the rare oligo-element molybdenum.</text>
</comment>
<sequence>MATMEPLHPSPQSTTPIRDEMIPSISLPSSPTLHRKHLKERGLNGSPYNMSDTREEAKVHSSRIKRSRSSRRAGILLHCFIVVAVFSWFGLQMYMTGNLVEEKPSFLPLVDIKKTSFVSNFNDLIANLFAWLPFTNSHDSTETNQSKLKQQQMEDDYIFIFYALLCINALAMLLSILRRYIKTRNADAYRNSIQSELEMTQHYNTQHLKDDEEYLQHEQLEEKKRQIHHKLFYQTYLPPYLLATSADWLQGPYKYALYSSYGYTQRDIAHLFVVGYGSGMVLGSVVGGLADGYGRKRLCLCYCIAYAISVTCTHSKDYYILLLGRCGGGVGTSLLFSVFESWLIGAHTDRGLVGKHEGDGGEKWLAESFAVGTYGSSLVAIASGILANFIVSRSGKMRPFNLGGKDADTSLYYGGYIAAFDACWPILICCAAMIMLMWEENYGEDHSVNDVSRKPAAAPQNESVPYKRNGLGIKPRKLDFGYMKKHSSIRHLNDDELQSDEDENFSSLQEVESQSNGNSETSDGARHKHHADGVFATLGNGMVTVWRSPPILMCCIIGSFFEGAMYIFIFLWTPALTSIQRTIKLRDLDGSNENAQELLSTDSHGDVDELPFGWIFSSFMVCCMLGTMAFSYLTNIGVSASKSLIWILALSAISCLAMAVPFTLQINSSSGAQSWQYAGMLLYEFCIGAYYPASMTVKGTIVPEDQRAAIYNVFRLPLNLMVLLYLVGDFNTETSFLANAVMLMIACGLQIKLVRSAAHEHSK</sequence>
<dbReference type="CDD" id="cd17487">
    <property type="entry name" value="MFS_MFSD5_like"/>
    <property type="match status" value="1"/>
</dbReference>
<keyword evidence="4" id="KW-0813">Transport</keyword>
<evidence type="ECO:0000256" key="9">
    <source>
        <dbReference type="ARBA" id="ARBA00023136"/>
    </source>
</evidence>
<organism evidence="14 15">
    <name type="scientific">Cyclotella atomus</name>
    <dbReference type="NCBI Taxonomy" id="382360"/>
    <lineage>
        <taxon>Eukaryota</taxon>
        <taxon>Sar</taxon>
        <taxon>Stramenopiles</taxon>
        <taxon>Ochrophyta</taxon>
        <taxon>Bacillariophyta</taxon>
        <taxon>Coscinodiscophyceae</taxon>
        <taxon>Thalassiosirophycidae</taxon>
        <taxon>Stephanodiscales</taxon>
        <taxon>Stephanodiscaceae</taxon>
        <taxon>Cyclotella</taxon>
    </lineage>
</organism>
<comment type="subcellular location">
    <subcellularLocation>
        <location evidence="2">Cell membrane</location>
        <topology evidence="2">Multi-pass membrane protein</topology>
    </subcellularLocation>
</comment>
<feature type="transmembrane region" description="Helical" evidence="13">
    <location>
        <begin position="231"/>
        <end position="249"/>
    </location>
</feature>
<feature type="region of interest" description="Disordered" evidence="12">
    <location>
        <begin position="493"/>
        <end position="526"/>
    </location>
</feature>
<feature type="transmembrane region" description="Helical" evidence="13">
    <location>
        <begin position="645"/>
        <end position="664"/>
    </location>
</feature>
<gene>
    <name evidence="14" type="ORF">ACHAWO_001527</name>
</gene>
<name>A0ABD3MZZ3_9STRA</name>
<keyword evidence="15" id="KW-1185">Reference proteome</keyword>
<evidence type="ECO:0000256" key="10">
    <source>
        <dbReference type="ARBA" id="ARBA00030646"/>
    </source>
</evidence>
<evidence type="ECO:0000256" key="3">
    <source>
        <dbReference type="ARBA" id="ARBA00021242"/>
    </source>
</evidence>
<evidence type="ECO:0000256" key="11">
    <source>
        <dbReference type="ARBA" id="ARBA00032555"/>
    </source>
</evidence>
<reference evidence="14 15" key="1">
    <citation type="submission" date="2024-10" db="EMBL/GenBank/DDBJ databases">
        <title>Updated reference genomes for cyclostephanoid diatoms.</title>
        <authorList>
            <person name="Roberts W.R."/>
            <person name="Alverson A.J."/>
        </authorList>
    </citation>
    <scope>NUCLEOTIDE SEQUENCE [LARGE SCALE GENOMIC DNA]</scope>
    <source>
        <strain evidence="14 15">AJA010-31</strain>
    </source>
</reference>
<evidence type="ECO:0000256" key="4">
    <source>
        <dbReference type="ARBA" id="ARBA00022448"/>
    </source>
</evidence>
<keyword evidence="8" id="KW-0406">Ion transport</keyword>
<dbReference type="PANTHER" id="PTHR23516">
    <property type="entry name" value="SAM (S-ADENOSYL METHIONINE) TRANSPORTER"/>
    <property type="match status" value="1"/>
</dbReference>
<feature type="compositionally biased region" description="Acidic residues" evidence="12">
    <location>
        <begin position="495"/>
        <end position="504"/>
    </location>
</feature>
<feature type="region of interest" description="Disordered" evidence="12">
    <location>
        <begin position="1"/>
        <end position="64"/>
    </location>
</feature>
<evidence type="ECO:0000256" key="2">
    <source>
        <dbReference type="ARBA" id="ARBA00004651"/>
    </source>
</evidence>
<feature type="compositionally biased region" description="Polar residues" evidence="12">
    <location>
        <begin position="505"/>
        <end position="522"/>
    </location>
</feature>
<feature type="compositionally biased region" description="Low complexity" evidence="12">
    <location>
        <begin position="22"/>
        <end position="31"/>
    </location>
</feature>
<evidence type="ECO:0000256" key="8">
    <source>
        <dbReference type="ARBA" id="ARBA00023065"/>
    </source>
</evidence>
<dbReference type="InterPro" id="IPR036259">
    <property type="entry name" value="MFS_trans_sf"/>
</dbReference>
<accession>A0ABD3MZZ3</accession>
<keyword evidence="5" id="KW-1003">Cell membrane</keyword>
<evidence type="ECO:0000313" key="15">
    <source>
        <dbReference type="Proteomes" id="UP001530400"/>
    </source>
</evidence>
<dbReference type="AlphaFoldDB" id="A0ABD3MZZ3"/>
<dbReference type="SUPFAM" id="SSF103473">
    <property type="entry name" value="MFS general substrate transporter"/>
    <property type="match status" value="1"/>
</dbReference>
<dbReference type="GO" id="GO:0006811">
    <property type="term" value="P:monoatomic ion transport"/>
    <property type="evidence" value="ECO:0007669"/>
    <property type="project" value="UniProtKB-KW"/>
</dbReference>
<feature type="transmembrane region" description="Helical" evidence="13">
    <location>
        <begin position="73"/>
        <end position="95"/>
    </location>
</feature>
<proteinExistence type="predicted"/>
<evidence type="ECO:0000256" key="6">
    <source>
        <dbReference type="ARBA" id="ARBA00022692"/>
    </source>
</evidence>
<comment type="caution">
    <text evidence="14">The sequence shown here is derived from an EMBL/GenBank/DDBJ whole genome shotgun (WGS) entry which is preliminary data.</text>
</comment>
<dbReference type="InterPro" id="IPR008509">
    <property type="entry name" value="MOT2/MFSD5"/>
</dbReference>
<dbReference type="InterPro" id="IPR011701">
    <property type="entry name" value="MFS"/>
</dbReference>
<dbReference type="EMBL" id="JALLPJ020001344">
    <property type="protein sequence ID" value="KAL3768578.1"/>
    <property type="molecule type" value="Genomic_DNA"/>
</dbReference>
<evidence type="ECO:0000256" key="1">
    <source>
        <dbReference type="ARBA" id="ARBA00003019"/>
    </source>
</evidence>
<evidence type="ECO:0000256" key="12">
    <source>
        <dbReference type="SAM" id="MobiDB-lite"/>
    </source>
</evidence>